<evidence type="ECO:0000256" key="1">
    <source>
        <dbReference type="ARBA" id="ARBA00004141"/>
    </source>
</evidence>
<evidence type="ECO:0000313" key="6">
    <source>
        <dbReference type="Proteomes" id="UP000887565"/>
    </source>
</evidence>
<dbReference type="WBParaSite" id="nRc.2.0.1.t07319-RA">
    <property type="protein sequence ID" value="nRc.2.0.1.t07319-RA"/>
    <property type="gene ID" value="nRc.2.0.1.g07319"/>
</dbReference>
<comment type="subcellular location">
    <subcellularLocation>
        <location evidence="1">Membrane</location>
        <topology evidence="1">Multi-pass membrane protein</topology>
    </subcellularLocation>
</comment>
<proteinExistence type="predicted"/>
<reference evidence="7" key="1">
    <citation type="submission" date="2022-11" db="UniProtKB">
        <authorList>
            <consortium name="WormBaseParasite"/>
        </authorList>
    </citation>
    <scope>IDENTIFICATION</scope>
</reference>
<organism evidence="6 7">
    <name type="scientific">Romanomermis culicivorax</name>
    <name type="common">Nematode worm</name>
    <dbReference type="NCBI Taxonomy" id="13658"/>
    <lineage>
        <taxon>Eukaryota</taxon>
        <taxon>Metazoa</taxon>
        <taxon>Ecdysozoa</taxon>
        <taxon>Nematoda</taxon>
        <taxon>Enoplea</taxon>
        <taxon>Dorylaimia</taxon>
        <taxon>Mermithida</taxon>
        <taxon>Mermithoidea</taxon>
        <taxon>Mermithidae</taxon>
        <taxon>Romanomermis</taxon>
    </lineage>
</organism>
<keyword evidence="3 5" id="KW-1133">Transmembrane helix</keyword>
<dbReference type="Gene3D" id="4.10.1240.10">
    <property type="entry name" value="GPCR, family 2, extracellular hormone receptor domain"/>
    <property type="match status" value="1"/>
</dbReference>
<protein>
    <submittedName>
        <fullName evidence="7">Uncharacterized protein</fullName>
    </submittedName>
</protein>
<evidence type="ECO:0000313" key="7">
    <source>
        <dbReference type="WBParaSite" id="nRc.2.0.1.t07319-RA"/>
    </source>
</evidence>
<keyword evidence="2 5" id="KW-0812">Transmembrane</keyword>
<dbReference type="AlphaFoldDB" id="A0A915I0U1"/>
<sequence>MFVKYYKMYKQSFVQQYNLEDCSEAIATKFCTPEGHWWRNSKGVEWANYTMCFTENTRHQFALLLHLWCRLLHILSIYFLISNYAWMFSEGAYLQFIVQFPFVPEAKVYAAATVVG</sequence>
<accession>A0A915I0U1</accession>
<feature type="transmembrane region" description="Helical" evidence="5">
    <location>
        <begin position="61"/>
        <end position="81"/>
    </location>
</feature>
<dbReference type="GO" id="GO:0016020">
    <property type="term" value="C:membrane"/>
    <property type="evidence" value="ECO:0007669"/>
    <property type="project" value="UniProtKB-SubCell"/>
</dbReference>
<dbReference type="SUPFAM" id="SSF111418">
    <property type="entry name" value="Hormone receptor domain"/>
    <property type="match status" value="1"/>
</dbReference>
<dbReference type="Proteomes" id="UP000887565">
    <property type="component" value="Unplaced"/>
</dbReference>
<keyword evidence="4 5" id="KW-0472">Membrane</keyword>
<evidence type="ECO:0000256" key="3">
    <source>
        <dbReference type="ARBA" id="ARBA00022989"/>
    </source>
</evidence>
<evidence type="ECO:0000256" key="2">
    <source>
        <dbReference type="ARBA" id="ARBA00022692"/>
    </source>
</evidence>
<keyword evidence="6" id="KW-1185">Reference proteome</keyword>
<evidence type="ECO:0000256" key="5">
    <source>
        <dbReference type="SAM" id="Phobius"/>
    </source>
</evidence>
<evidence type="ECO:0000256" key="4">
    <source>
        <dbReference type="ARBA" id="ARBA00023136"/>
    </source>
</evidence>
<dbReference type="Pfam" id="PF00002">
    <property type="entry name" value="7tm_2"/>
    <property type="match status" value="1"/>
</dbReference>
<dbReference type="InterPro" id="IPR000832">
    <property type="entry name" value="GPCR_2_secretin-like"/>
</dbReference>
<dbReference type="GO" id="GO:0004930">
    <property type="term" value="F:G protein-coupled receptor activity"/>
    <property type="evidence" value="ECO:0007669"/>
    <property type="project" value="InterPro"/>
</dbReference>
<dbReference type="InterPro" id="IPR036445">
    <property type="entry name" value="GPCR_2_extracell_dom_sf"/>
</dbReference>
<name>A0A915I0U1_ROMCU</name>